<dbReference type="SUPFAM" id="SSF46689">
    <property type="entry name" value="Homeodomain-like"/>
    <property type="match status" value="1"/>
</dbReference>
<keyword evidence="1" id="KW-0238">DNA-binding</keyword>
<protein>
    <recommendedName>
        <fullName evidence="2">HTH tetR-type domain-containing protein</fullName>
    </recommendedName>
</protein>
<dbReference type="PANTHER" id="PTHR43479:SF11">
    <property type="entry name" value="ACREF_ENVCD OPERON REPRESSOR-RELATED"/>
    <property type="match status" value="1"/>
</dbReference>
<dbReference type="InterPro" id="IPR001647">
    <property type="entry name" value="HTH_TetR"/>
</dbReference>
<dbReference type="PROSITE" id="PS50977">
    <property type="entry name" value="HTH_TETR_2"/>
    <property type="match status" value="1"/>
</dbReference>
<gene>
    <name evidence="3" type="ORF">SDC9_54081</name>
</gene>
<accession>A0A644X0F9</accession>
<dbReference type="GO" id="GO:0003677">
    <property type="term" value="F:DNA binding"/>
    <property type="evidence" value="ECO:0007669"/>
    <property type="project" value="UniProtKB-KW"/>
</dbReference>
<dbReference type="InterPro" id="IPR009057">
    <property type="entry name" value="Homeodomain-like_sf"/>
</dbReference>
<evidence type="ECO:0000259" key="2">
    <source>
        <dbReference type="PROSITE" id="PS50977"/>
    </source>
</evidence>
<dbReference type="AlphaFoldDB" id="A0A644X0F9"/>
<feature type="domain" description="HTH tetR-type" evidence="2">
    <location>
        <begin position="15"/>
        <end position="75"/>
    </location>
</feature>
<organism evidence="3">
    <name type="scientific">bioreactor metagenome</name>
    <dbReference type="NCBI Taxonomy" id="1076179"/>
    <lineage>
        <taxon>unclassified sequences</taxon>
        <taxon>metagenomes</taxon>
        <taxon>ecological metagenomes</taxon>
    </lineage>
</organism>
<reference evidence="3" key="1">
    <citation type="submission" date="2019-08" db="EMBL/GenBank/DDBJ databases">
        <authorList>
            <person name="Kucharzyk K."/>
            <person name="Murdoch R.W."/>
            <person name="Higgins S."/>
            <person name="Loffler F."/>
        </authorList>
    </citation>
    <scope>NUCLEOTIDE SEQUENCE</scope>
</reference>
<evidence type="ECO:0000313" key="3">
    <source>
        <dbReference type="EMBL" id="MPM07773.1"/>
    </source>
</evidence>
<evidence type="ECO:0000256" key="1">
    <source>
        <dbReference type="ARBA" id="ARBA00023125"/>
    </source>
</evidence>
<dbReference type="PANTHER" id="PTHR43479">
    <property type="entry name" value="ACREF/ENVCD OPERON REPRESSOR-RELATED"/>
    <property type="match status" value="1"/>
</dbReference>
<comment type="caution">
    <text evidence="3">The sequence shown here is derived from an EMBL/GenBank/DDBJ whole genome shotgun (WGS) entry which is preliminary data.</text>
</comment>
<dbReference type="Gene3D" id="1.10.357.10">
    <property type="entry name" value="Tetracycline Repressor, domain 2"/>
    <property type="match status" value="1"/>
</dbReference>
<name>A0A644X0F9_9ZZZZ</name>
<dbReference type="EMBL" id="VSSQ01001374">
    <property type="protein sequence ID" value="MPM07773.1"/>
    <property type="molecule type" value="Genomic_DNA"/>
</dbReference>
<sequence>MLTNVKYRGDIVPDKDLRKRIKEVAVEHFNSCGYHGTTIRNIASEVNCSLPMIYYYYKNKKELFDEIIKNEFFDLLKRQVSGLTIDNVLEFYTQFIYGINFLSEYDKRVYRLGIKVYLTFDGDEELMVLMDEWEKTILPRHYQLLQPYLKSTHNDVAIVRTLMHLLETMIENIVVKNRYSPEEEIRQEIAVVLHDCA</sequence>
<dbReference type="InterPro" id="IPR050624">
    <property type="entry name" value="HTH-type_Tx_Regulator"/>
</dbReference>
<proteinExistence type="predicted"/>
<dbReference type="Pfam" id="PF00440">
    <property type="entry name" value="TetR_N"/>
    <property type="match status" value="1"/>
</dbReference>